<dbReference type="EMBL" id="CM003534">
    <property type="protein sequence ID" value="RCV33602.1"/>
    <property type="molecule type" value="Genomic_DNA"/>
</dbReference>
<proteinExistence type="predicted"/>
<feature type="compositionally biased region" description="Basic residues" evidence="1">
    <location>
        <begin position="81"/>
        <end position="91"/>
    </location>
</feature>
<evidence type="ECO:0000313" key="2">
    <source>
        <dbReference type="EMBL" id="RCV33602.1"/>
    </source>
</evidence>
<evidence type="ECO:0000256" key="1">
    <source>
        <dbReference type="SAM" id="MobiDB-lite"/>
    </source>
</evidence>
<sequence>MGGTRILWSEPAGSARAATLRTEMPARSYCRRRLTPAPVAARSLRRRRLLGSPVLLGPRSSWQSSHRSRRSSSSPGWGRQRAMHRTQHLLH</sequence>
<name>A0A368RTT8_SETIT</name>
<gene>
    <name evidence="2" type="ORF">SETIT_7G095000v2</name>
</gene>
<dbReference type="AlphaFoldDB" id="A0A368RTT8"/>
<reference evidence="2" key="1">
    <citation type="journal article" date="2012" name="Nat. Biotechnol.">
        <title>Reference genome sequence of the model plant Setaria.</title>
        <authorList>
            <person name="Bennetzen J.L."/>
            <person name="Schmutz J."/>
            <person name="Wang H."/>
            <person name="Percifield R."/>
            <person name="Hawkins J."/>
            <person name="Pontaroli A.C."/>
            <person name="Estep M."/>
            <person name="Feng L."/>
            <person name="Vaughn J.N."/>
            <person name="Grimwood J."/>
            <person name="Jenkins J."/>
            <person name="Barry K."/>
            <person name="Lindquist E."/>
            <person name="Hellsten U."/>
            <person name="Deshpande S."/>
            <person name="Wang X."/>
            <person name="Wu X."/>
            <person name="Mitros T."/>
            <person name="Triplett J."/>
            <person name="Yang X."/>
            <person name="Ye C.Y."/>
            <person name="Mauro-Herrera M."/>
            <person name="Wang L."/>
            <person name="Li P."/>
            <person name="Sharma M."/>
            <person name="Sharma R."/>
            <person name="Ronald P.C."/>
            <person name="Panaud O."/>
            <person name="Kellogg E.A."/>
            <person name="Brutnell T.P."/>
            <person name="Doust A.N."/>
            <person name="Tuskan G.A."/>
            <person name="Rokhsar D."/>
            <person name="Devos K.M."/>
        </authorList>
    </citation>
    <scope>NUCLEOTIDE SEQUENCE [LARGE SCALE GENOMIC DNA]</scope>
    <source>
        <strain evidence="2">Yugu1</strain>
    </source>
</reference>
<feature type="region of interest" description="Disordered" evidence="1">
    <location>
        <begin position="48"/>
        <end position="91"/>
    </location>
</feature>
<feature type="compositionally biased region" description="Low complexity" evidence="1">
    <location>
        <begin position="50"/>
        <end position="80"/>
    </location>
</feature>
<protein>
    <submittedName>
        <fullName evidence="2">Uncharacterized protein</fullName>
    </submittedName>
</protein>
<reference evidence="2" key="2">
    <citation type="submission" date="2015-07" db="EMBL/GenBank/DDBJ databases">
        <authorList>
            <person name="Noorani M."/>
        </authorList>
    </citation>
    <scope>NUCLEOTIDE SEQUENCE</scope>
    <source>
        <strain evidence="2">Yugu1</strain>
    </source>
</reference>
<accession>A0A368RTT8</accession>
<organism evidence="2">
    <name type="scientific">Setaria italica</name>
    <name type="common">Foxtail millet</name>
    <name type="synonym">Panicum italicum</name>
    <dbReference type="NCBI Taxonomy" id="4555"/>
    <lineage>
        <taxon>Eukaryota</taxon>
        <taxon>Viridiplantae</taxon>
        <taxon>Streptophyta</taxon>
        <taxon>Embryophyta</taxon>
        <taxon>Tracheophyta</taxon>
        <taxon>Spermatophyta</taxon>
        <taxon>Magnoliopsida</taxon>
        <taxon>Liliopsida</taxon>
        <taxon>Poales</taxon>
        <taxon>Poaceae</taxon>
        <taxon>PACMAD clade</taxon>
        <taxon>Panicoideae</taxon>
        <taxon>Panicodae</taxon>
        <taxon>Paniceae</taxon>
        <taxon>Cenchrinae</taxon>
        <taxon>Setaria</taxon>
    </lineage>
</organism>